<evidence type="ECO:0000256" key="1">
    <source>
        <dbReference type="ARBA" id="ARBA00001974"/>
    </source>
</evidence>
<evidence type="ECO:0000256" key="4">
    <source>
        <dbReference type="ARBA" id="ARBA00022723"/>
    </source>
</evidence>
<sequence length="504" mass="53354">MAQIDTPSSAPDLAKGVPLASVPASGVLAGHVDGSPVLLVRMGDGLHAVSGLCTHYGAPLADGLVVDDEIRCPWHHACFSLRTGAALRAPAFAALATWRVEIIGETVFVRTRETATRPSPPRAPHNQPGRIVIIGGGAAGFAAAERLRELGYSGTLSMLSADASAPYDRPNLSKDYLAGTAPEDWIPLRGPKFYADRQIDLRLGCDVTAIDIGARQVLTGSGERLAYDVLLIATGAEPRQLPVRGFDRPNVFMLRSLADARAIVEASKGAASVALVGAGFIGMEAAAALRTRGLQVQVVAPEDVPMERVLGREVGSFITGLHQEKGVVFHLRSVAKDFDGKLLTLGDGTRVAADLLIVGVGVAPRTEFAATAGLAVQDGILVDPYLQTSVAGHFAAGDVARYPYGADLIRVEHWVHAQRQGQAAAANMLGAGQAFTDVPYFWTHHYGLDLRYTGSANGWDEVRIDGTLSKQDFTARYFRAGTLVAAASVGRDLENLSIEATLQR</sequence>
<dbReference type="Gene3D" id="2.102.10.10">
    <property type="entry name" value="Rieske [2Fe-2S] iron-sulphur domain"/>
    <property type="match status" value="1"/>
</dbReference>
<dbReference type="InterPro" id="IPR028202">
    <property type="entry name" value="Reductase_C"/>
</dbReference>
<dbReference type="OrthoDB" id="9800167at2"/>
<evidence type="ECO:0000259" key="9">
    <source>
        <dbReference type="PROSITE" id="PS51296"/>
    </source>
</evidence>
<evidence type="ECO:0000256" key="5">
    <source>
        <dbReference type="ARBA" id="ARBA00022827"/>
    </source>
</evidence>
<dbReference type="AlphaFoldDB" id="A0A385Z2Q7"/>
<dbReference type="InterPro" id="IPR016156">
    <property type="entry name" value="FAD/NAD-linked_Rdtase_dimer_sf"/>
</dbReference>
<dbReference type="InterPro" id="IPR050446">
    <property type="entry name" value="FAD-oxidoreductase/Apoptosis"/>
</dbReference>
<dbReference type="SUPFAM" id="SSF55424">
    <property type="entry name" value="FAD/NAD-linked reductases, dimerisation (C-terminal) domain"/>
    <property type="match status" value="1"/>
</dbReference>
<dbReference type="InterPro" id="IPR036922">
    <property type="entry name" value="Rieske_2Fe-2S_sf"/>
</dbReference>
<keyword evidence="11" id="KW-1185">Reference proteome</keyword>
<dbReference type="SUPFAM" id="SSF51905">
    <property type="entry name" value="FAD/NAD(P)-binding domain"/>
    <property type="match status" value="2"/>
</dbReference>
<dbReference type="RefSeq" id="WP_119893038.1">
    <property type="nucleotide sequence ID" value="NZ_CP032419.1"/>
</dbReference>
<dbReference type="PRINTS" id="PR00411">
    <property type="entry name" value="PNDRDTASEI"/>
</dbReference>
<dbReference type="PROSITE" id="PS51296">
    <property type="entry name" value="RIESKE"/>
    <property type="match status" value="1"/>
</dbReference>
<dbReference type="Gene3D" id="3.30.390.30">
    <property type="match status" value="1"/>
</dbReference>
<keyword evidence="7" id="KW-0408">Iron</keyword>
<comment type="cofactor">
    <cofactor evidence="1">
        <name>FAD</name>
        <dbReference type="ChEBI" id="CHEBI:57692"/>
    </cofactor>
</comment>
<organism evidence="10 11">
    <name type="scientific">Pseudomonas cavernae</name>
    <dbReference type="NCBI Taxonomy" id="2320867"/>
    <lineage>
        <taxon>Bacteria</taxon>
        <taxon>Pseudomonadati</taxon>
        <taxon>Pseudomonadota</taxon>
        <taxon>Gammaproteobacteria</taxon>
        <taxon>Pseudomonadales</taxon>
        <taxon>Pseudomonadaceae</taxon>
        <taxon>Pseudomonas</taxon>
    </lineage>
</organism>
<dbReference type="EMBL" id="CP032419">
    <property type="protein sequence ID" value="AYC32417.1"/>
    <property type="molecule type" value="Genomic_DNA"/>
</dbReference>
<evidence type="ECO:0000313" key="10">
    <source>
        <dbReference type="EMBL" id="AYC32417.1"/>
    </source>
</evidence>
<reference evidence="11" key="1">
    <citation type="submission" date="2018-09" db="EMBL/GenBank/DDBJ databases">
        <authorList>
            <person name="Zhu H."/>
        </authorList>
    </citation>
    <scope>NUCLEOTIDE SEQUENCE [LARGE SCALE GENOMIC DNA]</scope>
    <source>
        <strain evidence="11">K2W31S-8</strain>
    </source>
</reference>
<dbReference type="GO" id="GO:0051537">
    <property type="term" value="F:2 iron, 2 sulfur cluster binding"/>
    <property type="evidence" value="ECO:0007669"/>
    <property type="project" value="UniProtKB-KW"/>
</dbReference>
<dbReference type="Gene3D" id="3.50.50.60">
    <property type="entry name" value="FAD/NAD(P)-binding domain"/>
    <property type="match status" value="2"/>
</dbReference>
<dbReference type="GO" id="GO:0005737">
    <property type="term" value="C:cytoplasm"/>
    <property type="evidence" value="ECO:0007669"/>
    <property type="project" value="TreeGrafter"/>
</dbReference>
<protein>
    <submittedName>
        <fullName evidence="10">Pyridine nucleotide-disulfide oxidoreductase</fullName>
    </submittedName>
</protein>
<evidence type="ECO:0000256" key="7">
    <source>
        <dbReference type="ARBA" id="ARBA00023004"/>
    </source>
</evidence>
<accession>A0A385Z2Q7</accession>
<dbReference type="InterPro" id="IPR036188">
    <property type="entry name" value="FAD/NAD-bd_sf"/>
</dbReference>
<dbReference type="InterPro" id="IPR017941">
    <property type="entry name" value="Rieske_2Fe-2S"/>
</dbReference>
<dbReference type="SUPFAM" id="SSF50022">
    <property type="entry name" value="ISP domain"/>
    <property type="match status" value="1"/>
</dbReference>
<evidence type="ECO:0000256" key="8">
    <source>
        <dbReference type="ARBA" id="ARBA00023014"/>
    </source>
</evidence>
<dbReference type="KEGG" id="pcav:D3880_08515"/>
<dbReference type="GO" id="GO:0046872">
    <property type="term" value="F:metal ion binding"/>
    <property type="evidence" value="ECO:0007669"/>
    <property type="project" value="UniProtKB-KW"/>
</dbReference>
<keyword evidence="2" id="KW-0285">Flavoprotein</keyword>
<evidence type="ECO:0000256" key="3">
    <source>
        <dbReference type="ARBA" id="ARBA00022714"/>
    </source>
</evidence>
<dbReference type="PANTHER" id="PTHR43557:SF2">
    <property type="entry name" value="RIESKE DOMAIN-CONTAINING PROTEIN-RELATED"/>
    <property type="match status" value="1"/>
</dbReference>
<dbReference type="GO" id="GO:0016651">
    <property type="term" value="F:oxidoreductase activity, acting on NAD(P)H"/>
    <property type="evidence" value="ECO:0007669"/>
    <property type="project" value="TreeGrafter"/>
</dbReference>
<dbReference type="PRINTS" id="PR00368">
    <property type="entry name" value="FADPNR"/>
</dbReference>
<name>A0A385Z2Q7_9PSED</name>
<keyword evidence="5" id="KW-0274">FAD</keyword>
<keyword evidence="3" id="KW-0001">2Fe-2S</keyword>
<evidence type="ECO:0000256" key="2">
    <source>
        <dbReference type="ARBA" id="ARBA00022630"/>
    </source>
</evidence>
<evidence type="ECO:0000313" key="11">
    <source>
        <dbReference type="Proteomes" id="UP000265560"/>
    </source>
</evidence>
<keyword evidence="6" id="KW-0560">Oxidoreductase</keyword>
<feature type="domain" description="Rieske" evidence="9">
    <location>
        <begin position="14"/>
        <end position="109"/>
    </location>
</feature>
<dbReference type="PANTHER" id="PTHR43557">
    <property type="entry name" value="APOPTOSIS-INDUCING FACTOR 1"/>
    <property type="match status" value="1"/>
</dbReference>
<dbReference type="InterPro" id="IPR023753">
    <property type="entry name" value="FAD/NAD-binding_dom"/>
</dbReference>
<proteinExistence type="predicted"/>
<evidence type="ECO:0000256" key="6">
    <source>
        <dbReference type="ARBA" id="ARBA00023002"/>
    </source>
</evidence>
<gene>
    <name evidence="10" type="ORF">D3880_08515</name>
</gene>
<dbReference type="Pfam" id="PF14759">
    <property type="entry name" value="Reductase_C"/>
    <property type="match status" value="1"/>
</dbReference>
<keyword evidence="8" id="KW-0411">Iron-sulfur</keyword>
<keyword evidence="4" id="KW-0479">Metal-binding</keyword>
<dbReference type="Proteomes" id="UP000265560">
    <property type="component" value="Chromosome"/>
</dbReference>
<dbReference type="Pfam" id="PF00355">
    <property type="entry name" value="Rieske"/>
    <property type="match status" value="1"/>
</dbReference>
<dbReference type="Pfam" id="PF07992">
    <property type="entry name" value="Pyr_redox_2"/>
    <property type="match status" value="1"/>
</dbReference>